<comment type="caution">
    <text evidence="1">The sequence shown here is derived from an EMBL/GenBank/DDBJ whole genome shotgun (WGS) entry which is preliminary data.</text>
</comment>
<accession>A0A9P5D8M2</accession>
<dbReference type="Proteomes" id="UP000749293">
    <property type="component" value="Unassembled WGS sequence"/>
</dbReference>
<evidence type="ECO:0000313" key="1">
    <source>
        <dbReference type="EMBL" id="KAF4126935.1"/>
    </source>
</evidence>
<sequence>MVAYSSRSVHAAAADILGTRGKLLQLRTDISLVFLNNTIHDGSGSAAGPSALQGRKQTACGDVSQCAMDGGGGRPCVIDLLSQRPTSTYVAEGQGHDYWSCDCEEAGGYNTRCKSSSPRRLIVGSLRLCQSAHLTLWSRISCTLHIPFFYFSSASGSLWTTSPLAS</sequence>
<organism evidence="1 2">
    <name type="scientific">Geosmithia morbida</name>
    <dbReference type="NCBI Taxonomy" id="1094350"/>
    <lineage>
        <taxon>Eukaryota</taxon>
        <taxon>Fungi</taxon>
        <taxon>Dikarya</taxon>
        <taxon>Ascomycota</taxon>
        <taxon>Pezizomycotina</taxon>
        <taxon>Sordariomycetes</taxon>
        <taxon>Hypocreomycetidae</taxon>
        <taxon>Hypocreales</taxon>
        <taxon>Bionectriaceae</taxon>
        <taxon>Geosmithia</taxon>
    </lineage>
</organism>
<dbReference type="AlphaFoldDB" id="A0A9P5D8M2"/>
<protein>
    <submittedName>
        <fullName evidence="1">Uncharacterized protein</fullName>
    </submittedName>
</protein>
<dbReference type="GeneID" id="55966902"/>
<reference evidence="1" key="1">
    <citation type="submission" date="2020-03" db="EMBL/GenBank/DDBJ databases">
        <title>Site-based positive gene gene selection in Geosmithia morbida across the United States reveals a broad range of putative effectors and factors for local host and environmental adapation.</title>
        <authorList>
            <person name="Onufrak A."/>
            <person name="Murdoch R.W."/>
            <person name="Gazis R."/>
            <person name="Huff M."/>
            <person name="Staton M."/>
            <person name="Klingeman W."/>
            <person name="Hadziabdic D."/>
        </authorList>
    </citation>
    <scope>NUCLEOTIDE SEQUENCE</scope>
    <source>
        <strain evidence="1">1262</strain>
    </source>
</reference>
<dbReference type="EMBL" id="JAANYQ010000001">
    <property type="protein sequence ID" value="KAF4126935.1"/>
    <property type="molecule type" value="Genomic_DNA"/>
</dbReference>
<evidence type="ECO:0000313" key="2">
    <source>
        <dbReference type="Proteomes" id="UP000749293"/>
    </source>
</evidence>
<proteinExistence type="predicted"/>
<gene>
    <name evidence="1" type="ORF">GMORB2_0672</name>
</gene>
<name>A0A9P5D8M2_9HYPO</name>
<keyword evidence="2" id="KW-1185">Reference proteome</keyword>
<dbReference type="RefSeq" id="XP_035325587.1">
    <property type="nucleotide sequence ID" value="XM_035462657.1"/>
</dbReference>